<dbReference type="EMBL" id="JBHRSX010000005">
    <property type="protein sequence ID" value="MFC3200489.1"/>
    <property type="molecule type" value="Genomic_DNA"/>
</dbReference>
<sequence>MSVIWQSTGIIGLMEIRQQLITPNVERNAPQPKPAAKSAAVERVDKAPASQPDAIQPRSGDDKTRAQAESFRRTSGYDQPQGPAILALEAYGSHERETKRAAIREMMGVDLYA</sequence>
<evidence type="ECO:0000256" key="1">
    <source>
        <dbReference type="SAM" id="MobiDB-lite"/>
    </source>
</evidence>
<evidence type="ECO:0000313" key="2">
    <source>
        <dbReference type="EMBL" id="MFC3200489.1"/>
    </source>
</evidence>
<proteinExistence type="predicted"/>
<reference evidence="3" key="1">
    <citation type="journal article" date="2019" name="Int. J. Syst. Evol. Microbiol.">
        <title>The Global Catalogue of Microorganisms (GCM) 10K type strain sequencing project: providing services to taxonomists for standard genome sequencing and annotation.</title>
        <authorList>
            <consortium name="The Broad Institute Genomics Platform"/>
            <consortium name="The Broad Institute Genome Sequencing Center for Infectious Disease"/>
            <person name="Wu L."/>
            <person name="Ma J."/>
        </authorList>
    </citation>
    <scope>NUCLEOTIDE SEQUENCE [LARGE SCALE GENOMIC DNA]</scope>
    <source>
        <strain evidence="3">KCTC 52449</strain>
    </source>
</reference>
<accession>A0ABV7JUK7</accession>
<evidence type="ECO:0000313" key="3">
    <source>
        <dbReference type="Proteomes" id="UP001595477"/>
    </source>
</evidence>
<keyword evidence="3" id="KW-1185">Reference proteome</keyword>
<feature type="compositionally biased region" description="Basic and acidic residues" evidence="1">
    <location>
        <begin position="59"/>
        <end position="72"/>
    </location>
</feature>
<name>A0ABV7JUK7_9ALTE</name>
<comment type="caution">
    <text evidence="2">The sequence shown here is derived from an EMBL/GenBank/DDBJ whole genome shotgun (WGS) entry which is preliminary data.</text>
</comment>
<dbReference type="Proteomes" id="UP001595477">
    <property type="component" value="Unassembled WGS sequence"/>
</dbReference>
<protein>
    <submittedName>
        <fullName evidence="2">Uncharacterized protein</fullName>
    </submittedName>
</protein>
<dbReference type="RefSeq" id="WP_164464594.1">
    <property type="nucleotide sequence ID" value="NZ_JBHRSX010000005.1"/>
</dbReference>
<gene>
    <name evidence="2" type="ORF">ACFOEW_01495</name>
</gene>
<feature type="region of interest" description="Disordered" evidence="1">
    <location>
        <begin position="24"/>
        <end position="83"/>
    </location>
</feature>
<organism evidence="2 3">
    <name type="scientific">Alteromonas oceani</name>
    <dbReference type="NCBI Taxonomy" id="2071609"/>
    <lineage>
        <taxon>Bacteria</taxon>
        <taxon>Pseudomonadati</taxon>
        <taxon>Pseudomonadota</taxon>
        <taxon>Gammaproteobacteria</taxon>
        <taxon>Alteromonadales</taxon>
        <taxon>Alteromonadaceae</taxon>
        <taxon>Alteromonas/Salinimonas group</taxon>
        <taxon>Alteromonas</taxon>
    </lineage>
</organism>